<accession>A0AA39NU93</accession>
<name>A0AA39NU93_9AGAR</name>
<feature type="transmembrane region" description="Helical" evidence="1">
    <location>
        <begin position="170"/>
        <end position="188"/>
    </location>
</feature>
<protein>
    <submittedName>
        <fullName evidence="2">Uncharacterized protein</fullName>
    </submittedName>
</protein>
<evidence type="ECO:0000313" key="2">
    <source>
        <dbReference type="EMBL" id="KAK0471985.1"/>
    </source>
</evidence>
<organism evidence="2 3">
    <name type="scientific">Armillaria novae-zelandiae</name>
    <dbReference type="NCBI Taxonomy" id="153914"/>
    <lineage>
        <taxon>Eukaryota</taxon>
        <taxon>Fungi</taxon>
        <taxon>Dikarya</taxon>
        <taxon>Basidiomycota</taxon>
        <taxon>Agaricomycotina</taxon>
        <taxon>Agaricomycetes</taxon>
        <taxon>Agaricomycetidae</taxon>
        <taxon>Agaricales</taxon>
        <taxon>Marasmiineae</taxon>
        <taxon>Physalacriaceae</taxon>
        <taxon>Armillaria</taxon>
    </lineage>
</organism>
<keyword evidence="1" id="KW-0472">Membrane</keyword>
<evidence type="ECO:0000313" key="3">
    <source>
        <dbReference type="Proteomes" id="UP001175227"/>
    </source>
</evidence>
<sequence length="202" mass="22730">MAEDRRHALSLSTSTPSVHHQTNKVLWPVFTWYNADVEISSVEVEEIFGVKLFIDGYSREPFMSKTLLTTVHELNADYTFDTARGGADVCEYFGRPLMEILDVSTGDWMPLHGTVPESASVTSNNRYRTSSIKIVSPLDNASEVEHAGEASTKAKFTSAAQMRNLELSHGPWMFIVMFIVISVTLLHFSTEVKERGRYYAMP</sequence>
<gene>
    <name evidence="2" type="ORF">IW261DRAFT_820683</name>
</gene>
<comment type="caution">
    <text evidence="2">The sequence shown here is derived from an EMBL/GenBank/DDBJ whole genome shotgun (WGS) entry which is preliminary data.</text>
</comment>
<proteinExistence type="predicted"/>
<evidence type="ECO:0000256" key="1">
    <source>
        <dbReference type="SAM" id="Phobius"/>
    </source>
</evidence>
<dbReference type="EMBL" id="JAUEPR010000044">
    <property type="protein sequence ID" value="KAK0471985.1"/>
    <property type="molecule type" value="Genomic_DNA"/>
</dbReference>
<keyword evidence="1" id="KW-0812">Transmembrane</keyword>
<keyword evidence="3" id="KW-1185">Reference proteome</keyword>
<reference evidence="2" key="1">
    <citation type="submission" date="2023-06" db="EMBL/GenBank/DDBJ databases">
        <authorList>
            <consortium name="Lawrence Berkeley National Laboratory"/>
            <person name="Ahrendt S."/>
            <person name="Sahu N."/>
            <person name="Indic B."/>
            <person name="Wong-Bajracharya J."/>
            <person name="Merenyi Z."/>
            <person name="Ke H.-M."/>
            <person name="Monk M."/>
            <person name="Kocsube S."/>
            <person name="Drula E."/>
            <person name="Lipzen A."/>
            <person name="Balint B."/>
            <person name="Henrissat B."/>
            <person name="Andreopoulos B."/>
            <person name="Martin F.M."/>
            <person name="Harder C.B."/>
            <person name="Rigling D."/>
            <person name="Ford K.L."/>
            <person name="Foster G.D."/>
            <person name="Pangilinan J."/>
            <person name="Papanicolaou A."/>
            <person name="Barry K."/>
            <person name="LaButti K."/>
            <person name="Viragh M."/>
            <person name="Koriabine M."/>
            <person name="Yan M."/>
            <person name="Riley R."/>
            <person name="Champramary S."/>
            <person name="Plett K.L."/>
            <person name="Tsai I.J."/>
            <person name="Slot J."/>
            <person name="Sipos G."/>
            <person name="Plett J."/>
            <person name="Nagy L.G."/>
            <person name="Grigoriev I.V."/>
        </authorList>
    </citation>
    <scope>NUCLEOTIDE SEQUENCE</scope>
    <source>
        <strain evidence="2">ICMP 16352</strain>
    </source>
</reference>
<keyword evidence="1" id="KW-1133">Transmembrane helix</keyword>
<dbReference type="AlphaFoldDB" id="A0AA39NU93"/>
<dbReference type="Proteomes" id="UP001175227">
    <property type="component" value="Unassembled WGS sequence"/>
</dbReference>